<gene>
    <name evidence="2" type="ORF">AGABI1DRAFT_129702</name>
</gene>
<feature type="region of interest" description="Disordered" evidence="1">
    <location>
        <begin position="23"/>
        <end position="53"/>
    </location>
</feature>
<dbReference type="HOGENOM" id="CLU_1517466_0_0_1"/>
<dbReference type="GeneID" id="18827066"/>
<evidence type="ECO:0000256" key="1">
    <source>
        <dbReference type="SAM" id="MobiDB-lite"/>
    </source>
</evidence>
<dbReference type="AlphaFoldDB" id="K5X4N8"/>
<dbReference type="InParanoid" id="K5X4N8"/>
<reference evidence="3" key="1">
    <citation type="journal article" date="2012" name="Proc. Natl. Acad. Sci. U.S.A.">
        <title>Genome sequence of the button mushroom Agaricus bisporus reveals mechanisms governing adaptation to a humic-rich ecological niche.</title>
        <authorList>
            <person name="Morin E."/>
            <person name="Kohler A."/>
            <person name="Baker A.R."/>
            <person name="Foulongne-Oriol M."/>
            <person name="Lombard V."/>
            <person name="Nagy L.G."/>
            <person name="Ohm R.A."/>
            <person name="Patyshakuliyeva A."/>
            <person name="Brun A."/>
            <person name="Aerts A.L."/>
            <person name="Bailey A.M."/>
            <person name="Billette C."/>
            <person name="Coutinho P.M."/>
            <person name="Deakin G."/>
            <person name="Doddapaneni H."/>
            <person name="Floudas D."/>
            <person name="Grimwood J."/>
            <person name="Hilden K."/>
            <person name="Kuees U."/>
            <person name="LaButti K.M."/>
            <person name="Lapidus A."/>
            <person name="Lindquist E.A."/>
            <person name="Lucas S.M."/>
            <person name="Murat C."/>
            <person name="Riley R.W."/>
            <person name="Salamov A.A."/>
            <person name="Schmutz J."/>
            <person name="Subramanian V."/>
            <person name="Woesten H.A.B."/>
            <person name="Xu J."/>
            <person name="Eastwood D.C."/>
            <person name="Foster G.D."/>
            <person name="Sonnenberg A.S."/>
            <person name="Cullen D."/>
            <person name="de Vries R.P."/>
            <person name="Lundell T."/>
            <person name="Hibbett D.S."/>
            <person name="Henrissat B."/>
            <person name="Burton K.S."/>
            <person name="Kerrigan R.W."/>
            <person name="Challen M.P."/>
            <person name="Grigoriev I.V."/>
            <person name="Martin F."/>
        </authorList>
    </citation>
    <scope>NUCLEOTIDE SEQUENCE [LARGE SCALE GENOMIC DNA]</scope>
    <source>
        <strain evidence="3">JB137-S8 / ATCC MYA-4627 / FGSC 10392</strain>
    </source>
</reference>
<sequence length="190" mass="21905">MNIAENNYSAEFYPSTRSHAQYTTNHFPRHGPYTQSNMPPQYTNPSHTHPPYIHPAYNPTMRPVAEQGSIHYHYHSCQFVLVPYQTGQQPYPYIPPPAQPYPYPSQCGQPYPYPSQPAQPYFYFPQSEQQPNYSFPQQSATNAHQHQQDSSNSTIDPQHHRDAESPSPIRDSEDPDVLEIKHNLENQALP</sequence>
<evidence type="ECO:0000313" key="2">
    <source>
        <dbReference type="EMBL" id="EKM77912.1"/>
    </source>
</evidence>
<feature type="region of interest" description="Disordered" evidence="1">
    <location>
        <begin position="118"/>
        <end position="190"/>
    </location>
</feature>
<dbReference type="KEGG" id="abp:AGABI1DRAFT129702"/>
<dbReference type="EMBL" id="JH971393">
    <property type="protein sequence ID" value="EKM77912.1"/>
    <property type="molecule type" value="Genomic_DNA"/>
</dbReference>
<keyword evidence="3" id="KW-1185">Reference proteome</keyword>
<evidence type="ECO:0000313" key="3">
    <source>
        <dbReference type="Proteomes" id="UP000008493"/>
    </source>
</evidence>
<feature type="compositionally biased region" description="Polar residues" evidence="1">
    <location>
        <begin position="128"/>
        <end position="156"/>
    </location>
</feature>
<dbReference type="RefSeq" id="XP_007331303.1">
    <property type="nucleotide sequence ID" value="XM_007331241.1"/>
</dbReference>
<protein>
    <submittedName>
        <fullName evidence="2">Uncharacterized protein</fullName>
    </submittedName>
</protein>
<dbReference type="Proteomes" id="UP000008493">
    <property type="component" value="Unassembled WGS sequence"/>
</dbReference>
<feature type="compositionally biased region" description="Low complexity" evidence="1">
    <location>
        <begin position="118"/>
        <end position="127"/>
    </location>
</feature>
<accession>K5X4N8</accession>
<feature type="compositionally biased region" description="Polar residues" evidence="1">
    <location>
        <begin position="33"/>
        <end position="47"/>
    </location>
</feature>
<proteinExistence type="predicted"/>
<name>K5X4N8_AGABU</name>
<organism evidence="2 3">
    <name type="scientific">Agaricus bisporus var. burnettii (strain JB137-S8 / ATCC MYA-4627 / FGSC 10392)</name>
    <name type="common">White button mushroom</name>
    <dbReference type="NCBI Taxonomy" id="597362"/>
    <lineage>
        <taxon>Eukaryota</taxon>
        <taxon>Fungi</taxon>
        <taxon>Dikarya</taxon>
        <taxon>Basidiomycota</taxon>
        <taxon>Agaricomycotina</taxon>
        <taxon>Agaricomycetes</taxon>
        <taxon>Agaricomycetidae</taxon>
        <taxon>Agaricales</taxon>
        <taxon>Agaricineae</taxon>
        <taxon>Agaricaceae</taxon>
        <taxon>Agaricus</taxon>
    </lineage>
</organism>